<keyword evidence="11" id="KW-1185">Reference proteome</keyword>
<feature type="domain" description="Cation efflux protein transmembrane" evidence="8">
    <location>
        <begin position="17"/>
        <end position="208"/>
    </location>
</feature>
<evidence type="ECO:0000256" key="3">
    <source>
        <dbReference type="ARBA" id="ARBA00022448"/>
    </source>
</evidence>
<dbReference type="InterPro" id="IPR050291">
    <property type="entry name" value="CDF_Transporter"/>
</dbReference>
<evidence type="ECO:0000256" key="6">
    <source>
        <dbReference type="ARBA" id="ARBA00023136"/>
    </source>
</evidence>
<comment type="caution">
    <text evidence="10">The sequence shown here is derived from an EMBL/GenBank/DDBJ whole genome shotgun (WGS) entry which is preliminary data.</text>
</comment>
<evidence type="ECO:0000259" key="9">
    <source>
        <dbReference type="Pfam" id="PF16916"/>
    </source>
</evidence>
<keyword evidence="5 7" id="KW-1133">Transmembrane helix</keyword>
<proteinExistence type="inferred from homology"/>
<name>A0A0A8X675_MESS1</name>
<dbReference type="InterPro" id="IPR058533">
    <property type="entry name" value="Cation_efflux_TM"/>
</dbReference>
<dbReference type="SUPFAM" id="SSF160240">
    <property type="entry name" value="Cation efflux protein cytoplasmic domain-like"/>
    <property type="match status" value="1"/>
</dbReference>
<feature type="transmembrane region" description="Helical" evidence="7">
    <location>
        <begin position="20"/>
        <end position="37"/>
    </location>
</feature>
<dbReference type="Gene3D" id="3.30.70.1350">
    <property type="entry name" value="Cation efflux protein, cytoplasmic domain"/>
    <property type="match status" value="1"/>
</dbReference>
<evidence type="ECO:0000256" key="7">
    <source>
        <dbReference type="SAM" id="Phobius"/>
    </source>
</evidence>
<keyword evidence="3" id="KW-0813">Transport</keyword>
<dbReference type="STRING" id="1321606.SAMD00020551_2698"/>
<evidence type="ECO:0000256" key="4">
    <source>
        <dbReference type="ARBA" id="ARBA00022692"/>
    </source>
</evidence>
<feature type="domain" description="Cation efflux protein cytoplasmic" evidence="9">
    <location>
        <begin position="216"/>
        <end position="288"/>
    </location>
</feature>
<dbReference type="SUPFAM" id="SSF161111">
    <property type="entry name" value="Cation efflux protein transmembrane domain-like"/>
    <property type="match status" value="1"/>
</dbReference>
<dbReference type="GO" id="GO:0016020">
    <property type="term" value="C:membrane"/>
    <property type="evidence" value="ECO:0007669"/>
    <property type="project" value="UniProtKB-SubCell"/>
</dbReference>
<dbReference type="PANTHER" id="PTHR43840:SF50">
    <property type="entry name" value="MANGANESE EFFLUX SYSTEM PROTEIN MNES"/>
    <property type="match status" value="1"/>
</dbReference>
<gene>
    <name evidence="10" type="ORF">SAMD00020551_2698</name>
</gene>
<keyword evidence="6 7" id="KW-0472">Membrane</keyword>
<dbReference type="NCBIfam" id="TIGR01297">
    <property type="entry name" value="CDF"/>
    <property type="match status" value="1"/>
</dbReference>
<dbReference type="PANTHER" id="PTHR43840">
    <property type="entry name" value="MITOCHONDRIAL METAL TRANSPORTER 1-RELATED"/>
    <property type="match status" value="1"/>
</dbReference>
<dbReference type="InterPro" id="IPR036837">
    <property type="entry name" value="Cation_efflux_CTD_sf"/>
</dbReference>
<dbReference type="OrthoDB" id="9806522at2"/>
<dbReference type="EMBL" id="BASE01000059">
    <property type="protein sequence ID" value="GAM14547.1"/>
    <property type="molecule type" value="Genomic_DNA"/>
</dbReference>
<dbReference type="Proteomes" id="UP000031014">
    <property type="component" value="Unassembled WGS sequence"/>
</dbReference>
<reference evidence="10 11" key="1">
    <citation type="submission" date="2013-06" db="EMBL/GenBank/DDBJ databases">
        <title>Whole genome shotgun sequence of Bacillus selenatarsenatis SF-1.</title>
        <authorList>
            <person name="Kuroda M."/>
            <person name="Sei K."/>
            <person name="Yamashita M."/>
            <person name="Ike M."/>
        </authorList>
    </citation>
    <scope>NUCLEOTIDE SEQUENCE [LARGE SCALE GENOMIC DNA]</scope>
    <source>
        <strain evidence="10 11">SF-1</strain>
    </source>
</reference>
<comment type="similarity">
    <text evidence="2">Belongs to the cation diffusion facilitator (CDF) transporter (TC 2.A.4) family.</text>
</comment>
<protein>
    <submittedName>
        <fullName evidence="10">Cobalt-zinc-cadmium resistance protein</fullName>
    </submittedName>
</protein>
<dbReference type="InterPro" id="IPR002524">
    <property type="entry name" value="Cation_efflux"/>
</dbReference>
<dbReference type="Pfam" id="PF01545">
    <property type="entry name" value="Cation_efflux"/>
    <property type="match status" value="1"/>
</dbReference>
<evidence type="ECO:0000313" key="11">
    <source>
        <dbReference type="Proteomes" id="UP000031014"/>
    </source>
</evidence>
<keyword evidence="4 7" id="KW-0812">Transmembrane</keyword>
<dbReference type="AlphaFoldDB" id="A0A0A8X675"/>
<dbReference type="Pfam" id="PF16916">
    <property type="entry name" value="ZT_dimer"/>
    <property type="match status" value="1"/>
</dbReference>
<comment type="subcellular location">
    <subcellularLocation>
        <location evidence="1">Membrane</location>
        <topology evidence="1">Multi-pass membrane protein</topology>
    </subcellularLocation>
</comment>
<dbReference type="GO" id="GO:0008324">
    <property type="term" value="F:monoatomic cation transmembrane transporter activity"/>
    <property type="evidence" value="ECO:0007669"/>
    <property type="project" value="InterPro"/>
</dbReference>
<feature type="transmembrane region" description="Helical" evidence="7">
    <location>
        <begin position="118"/>
        <end position="135"/>
    </location>
</feature>
<evidence type="ECO:0000256" key="5">
    <source>
        <dbReference type="ARBA" id="ARBA00022989"/>
    </source>
</evidence>
<evidence type="ECO:0000259" key="8">
    <source>
        <dbReference type="Pfam" id="PF01545"/>
    </source>
</evidence>
<sequence>MNEQRYSNLKLGERGAMISILAYIILSALKLSVGYISDSEALKADGLNNTTDILASLSVLIGLRLSQKPADDDHLYGHWKSEMVASMVASFIIIVVGFQVLTSAFTSFFEGTAEAPDLIAAWTGLFSALIMYFVYRYNRNLARKIKSHSVMAAAKDNLSDSWVSIGTAVGIIGSQFGLPWLDPVTAFIVGALILKTGWDIFREASHQLTDGFDVDLIKEYNETICNIPGVKGIKDLKARSYGNNIVVDCVITVKPTLDISTAHDISTRVEDKLMEEYDIYDVHVHVEPD</sequence>
<organism evidence="10 11">
    <name type="scientific">Mesobacillus selenatarsenatis (strain DSM 18680 / JCM 14380 / FERM P-15431 / SF-1)</name>
    <dbReference type="NCBI Taxonomy" id="1321606"/>
    <lineage>
        <taxon>Bacteria</taxon>
        <taxon>Bacillati</taxon>
        <taxon>Bacillota</taxon>
        <taxon>Bacilli</taxon>
        <taxon>Bacillales</taxon>
        <taxon>Bacillaceae</taxon>
        <taxon>Mesobacillus</taxon>
    </lineage>
</organism>
<dbReference type="InterPro" id="IPR027469">
    <property type="entry name" value="Cation_efflux_TMD_sf"/>
</dbReference>
<dbReference type="RefSeq" id="WP_041966284.1">
    <property type="nucleotide sequence ID" value="NZ_BASE01000059.1"/>
</dbReference>
<evidence type="ECO:0000256" key="1">
    <source>
        <dbReference type="ARBA" id="ARBA00004141"/>
    </source>
</evidence>
<dbReference type="InterPro" id="IPR027470">
    <property type="entry name" value="Cation_efflux_CTD"/>
</dbReference>
<accession>A0A0A8X675</accession>
<dbReference type="FunFam" id="1.20.1510.10:FF:000006">
    <property type="entry name" value="Divalent cation efflux transporter"/>
    <property type="match status" value="1"/>
</dbReference>
<feature type="transmembrane region" description="Helical" evidence="7">
    <location>
        <begin position="87"/>
        <end position="106"/>
    </location>
</feature>
<evidence type="ECO:0000256" key="2">
    <source>
        <dbReference type="ARBA" id="ARBA00008114"/>
    </source>
</evidence>
<dbReference type="Gene3D" id="1.20.1510.10">
    <property type="entry name" value="Cation efflux protein transmembrane domain"/>
    <property type="match status" value="1"/>
</dbReference>
<evidence type="ECO:0000313" key="10">
    <source>
        <dbReference type="EMBL" id="GAM14547.1"/>
    </source>
</evidence>